<organism evidence="1 2">
    <name type="scientific">Kribbella antiqua</name>
    <dbReference type="NCBI Taxonomy" id="2512217"/>
    <lineage>
        <taxon>Bacteria</taxon>
        <taxon>Bacillati</taxon>
        <taxon>Actinomycetota</taxon>
        <taxon>Actinomycetes</taxon>
        <taxon>Propionibacteriales</taxon>
        <taxon>Kribbellaceae</taxon>
        <taxon>Kribbella</taxon>
    </lineage>
</organism>
<name>A0A4R2J157_9ACTN</name>
<evidence type="ECO:0000313" key="1">
    <source>
        <dbReference type="EMBL" id="TCO51162.1"/>
    </source>
</evidence>
<proteinExistence type="predicted"/>
<reference evidence="1 2" key="1">
    <citation type="journal article" date="2015" name="Stand. Genomic Sci.">
        <title>Genomic Encyclopedia of Bacterial and Archaeal Type Strains, Phase III: the genomes of soil and plant-associated and newly described type strains.</title>
        <authorList>
            <person name="Whitman W.B."/>
            <person name="Woyke T."/>
            <person name="Klenk H.P."/>
            <person name="Zhou Y."/>
            <person name="Lilburn T.G."/>
            <person name="Beck B.J."/>
            <person name="De Vos P."/>
            <person name="Vandamme P."/>
            <person name="Eisen J.A."/>
            <person name="Garrity G."/>
            <person name="Hugenholtz P."/>
            <person name="Kyrpides N.C."/>
        </authorList>
    </citation>
    <scope>NUCLEOTIDE SEQUENCE [LARGE SCALE GENOMIC DNA]</scope>
    <source>
        <strain evidence="1 2">VKM Ac-2541</strain>
    </source>
</reference>
<dbReference type="EMBL" id="SLWR01000001">
    <property type="protein sequence ID" value="TCO51162.1"/>
    <property type="molecule type" value="Genomic_DNA"/>
</dbReference>
<keyword evidence="2" id="KW-1185">Reference proteome</keyword>
<sequence length="55" mass="6265">MTGLYLSNRECTVRIGEDEFAVVDWSGEPPQVGAVQDYEVVRHIRSHQVLVLHEV</sequence>
<gene>
    <name evidence="1" type="ORF">EV646_101145</name>
</gene>
<protein>
    <submittedName>
        <fullName evidence="1">Uncharacterized protein</fullName>
    </submittedName>
</protein>
<accession>A0A4R2J157</accession>
<comment type="caution">
    <text evidence="1">The sequence shown here is derived from an EMBL/GenBank/DDBJ whole genome shotgun (WGS) entry which is preliminary data.</text>
</comment>
<dbReference type="RefSeq" id="WP_158290870.1">
    <property type="nucleotide sequence ID" value="NZ_SLWR01000001.1"/>
</dbReference>
<dbReference type="Proteomes" id="UP000295573">
    <property type="component" value="Unassembled WGS sequence"/>
</dbReference>
<dbReference type="AlphaFoldDB" id="A0A4R2J157"/>
<evidence type="ECO:0000313" key="2">
    <source>
        <dbReference type="Proteomes" id="UP000295573"/>
    </source>
</evidence>